<dbReference type="Proteomes" id="UP000193969">
    <property type="component" value="Unassembled WGS sequence"/>
</dbReference>
<reference evidence="6" key="3">
    <citation type="submission" date="2017-04" db="EMBL/GenBank/DDBJ databases">
        <authorList>
            <person name="Varghese N."/>
            <person name="Submissions S."/>
        </authorList>
    </citation>
    <scope>NUCLEOTIDE SEQUENCE [LARGE SCALE GENOMIC DNA]</scope>
    <source>
        <strain evidence="6">FDF-1</strain>
    </source>
</reference>
<proteinExistence type="predicted"/>
<evidence type="ECO:0000313" key="6">
    <source>
        <dbReference type="Proteomes" id="UP000193969"/>
    </source>
</evidence>
<keyword evidence="1" id="KW-1133">Transmembrane helix</keyword>
<evidence type="ECO:0000313" key="5">
    <source>
        <dbReference type="Proteomes" id="UP000185713"/>
    </source>
</evidence>
<dbReference type="STRING" id="523843.SAMN06264941_1191"/>
<dbReference type="OrthoDB" id="121767at2157"/>
<dbReference type="Proteomes" id="UP000278252">
    <property type="component" value="Unassembled WGS sequence"/>
</dbReference>
<feature type="transmembrane region" description="Helical" evidence="1">
    <location>
        <begin position="196"/>
        <end position="217"/>
    </location>
</feature>
<dbReference type="RefSeq" id="WP_084006312.1">
    <property type="nucleotide sequence ID" value="NZ_FXBN01000002.1"/>
</dbReference>
<reference evidence="4" key="2">
    <citation type="submission" date="2017-04" db="EMBL/GenBank/DDBJ databases">
        <authorList>
            <person name="Afonso C.L."/>
            <person name="Miller P.J."/>
            <person name="Scott M.A."/>
            <person name="Spackman E."/>
            <person name="Goraichik I."/>
            <person name="Dimitrov K.M."/>
            <person name="Suarez D.L."/>
            <person name="Swayne D.E."/>
        </authorList>
    </citation>
    <scope>NUCLEOTIDE SEQUENCE [LARGE SCALE GENOMIC DNA]</scope>
    <source>
        <strain evidence="4">FDF-1</strain>
    </source>
</reference>
<accession>A0A1L9C3E4</accession>
<dbReference type="EMBL" id="RJJH01000012">
    <property type="protein sequence ID" value="RNI10318.1"/>
    <property type="molecule type" value="Genomic_DNA"/>
</dbReference>
<reference evidence="3 7" key="4">
    <citation type="submission" date="2018-10" db="EMBL/GenBank/DDBJ databases">
        <title>Cultivation of a novel Methanohalophilus strain from Kebrit Deep of the Red Sea and a genomic comparison of members of the genus Methanohalophilus.</title>
        <authorList>
            <person name="Guan Y."/>
            <person name="Ngugi D.K."/>
            <person name="Stingl U."/>
        </authorList>
    </citation>
    <scope>NUCLEOTIDE SEQUENCE [LARGE SCALE GENOMIC DNA]</scope>
    <source>
        <strain evidence="3 7">DSM 7471</strain>
    </source>
</reference>
<evidence type="ECO:0000313" key="3">
    <source>
        <dbReference type="EMBL" id="RNI10318.1"/>
    </source>
</evidence>
<dbReference type="InterPro" id="IPR026476">
    <property type="entry name" value="Sarcinarray_fam"/>
</dbReference>
<dbReference type="Proteomes" id="UP000185713">
    <property type="component" value="Unassembled WGS sequence"/>
</dbReference>
<protein>
    <submittedName>
        <fullName evidence="3">Sarcinarray family MAST domain-containing protein</fullName>
    </submittedName>
    <submittedName>
        <fullName evidence="4">Sarcinarray family protein</fullName>
    </submittedName>
</protein>
<evidence type="ECO:0000313" key="2">
    <source>
        <dbReference type="EMBL" id="OJH48928.1"/>
    </source>
</evidence>
<dbReference type="AlphaFoldDB" id="A0A1L9C3E4"/>
<evidence type="ECO:0000313" key="7">
    <source>
        <dbReference type="Proteomes" id="UP000278252"/>
    </source>
</evidence>
<name>A0A1L9C3E4_9EURY</name>
<dbReference type="EMBL" id="JWTK01000004">
    <property type="protein sequence ID" value="OJH48928.1"/>
    <property type="molecule type" value="Genomic_DNA"/>
</dbReference>
<evidence type="ECO:0000313" key="4">
    <source>
        <dbReference type="EMBL" id="SMH37684.1"/>
    </source>
</evidence>
<gene>
    <name evidence="3" type="ORF">EFE41_07990</name>
    <name evidence="2" type="ORF">MPF_1428</name>
    <name evidence="4" type="ORF">SAMN06264941_1191</name>
</gene>
<keyword evidence="6" id="KW-1185">Reference proteome</keyword>
<evidence type="ECO:0000256" key="1">
    <source>
        <dbReference type="SAM" id="Phobius"/>
    </source>
</evidence>
<keyword evidence="1" id="KW-0472">Membrane</keyword>
<dbReference type="EMBL" id="FXBN01000002">
    <property type="protein sequence ID" value="SMH37684.1"/>
    <property type="molecule type" value="Genomic_DNA"/>
</dbReference>
<reference evidence="2 5" key="1">
    <citation type="submission" date="2014-12" db="EMBL/GenBank/DDBJ databases">
        <title>The genome sequence of Methanohalophilus portucalensis strain FDF1.</title>
        <authorList>
            <person name="Lai M.-C."/>
            <person name="Lai S.-J."/>
        </authorList>
    </citation>
    <scope>NUCLEOTIDE SEQUENCE [LARGE SCALE GENOMIC DNA]</scope>
    <source>
        <strain evidence="2 5">FDF-1</strain>
    </source>
</reference>
<organism evidence="2 5">
    <name type="scientific">Methanohalophilus portucalensis FDF-1</name>
    <dbReference type="NCBI Taxonomy" id="523843"/>
    <lineage>
        <taxon>Archaea</taxon>
        <taxon>Methanobacteriati</taxon>
        <taxon>Methanobacteriota</taxon>
        <taxon>Stenosarchaea group</taxon>
        <taxon>Methanomicrobia</taxon>
        <taxon>Methanosarcinales</taxon>
        <taxon>Methanosarcinaceae</taxon>
        <taxon>Methanohalophilus</taxon>
    </lineage>
</organism>
<keyword evidence="1" id="KW-0812">Transmembrane</keyword>
<dbReference type="NCBIfam" id="TIGR04209">
    <property type="entry name" value="sarcinarray"/>
    <property type="match status" value="1"/>
</dbReference>
<sequence length="221" mass="25035">MSDRILLWNRITDHYLFRLLCVFFIFTISFSTGVLANDSYAVTEVYCNGELYPEHFTPSPVLDANESFSLAVEMTVKQASVVDVTIDQHILDPGAYLEIQKGPCAFNSTHSREFAPNETFTYKWILRETKNTACGPVPVGFHYSINPLNSPELTIEQSSIVVTPRITDEYVEDEIWDDDYPLSLNSYIPRSESSSGFSFVGFFSPLFAFAIVGVLLLRRKN</sequence>